<dbReference type="SUPFAM" id="SSF53649">
    <property type="entry name" value="Alkaline phosphatase-like"/>
    <property type="match status" value="1"/>
</dbReference>
<dbReference type="Pfam" id="PF01663">
    <property type="entry name" value="Phosphodiest"/>
    <property type="match status" value="1"/>
</dbReference>
<name>A0A5B8Z4I9_CYTDA</name>
<sequence>MSKKNNQYVIVISIDGLAQHYLENPKLQAPNLRSLIQNGAVARGLESIYPSETWAIHSSIVTGTYPSKHGVVGNWSFDREKQEVICYAGDVHVNKEETLLQETYYDLAKKNGWTTASICWPLTKEAKSIDFNIPEFYNQELFEKFSTTSFWNELKEAGLPVDKYAIWSLDHARGHMQDWLTAEISKYLIRKHRPNLLQLHFLLPDSYQHDFGVNAEEILWSIEYVDERIGDILSTLKQEGIYDQTNIFIMSDHGHQNYINVFNPNYIFEEKGWISESFENSKVLHISQSGSGFIYIQEKDPVEKARLLAQVKELLEQQESVETIFVPESFSQLGVPTLEDNARLAPDLVIEAADDWKFGAHPKQIETFQGYGHSGINDTNNAQSKTIHLDNMAGTHGYLPTKDIMKAIFVASGPAIRNGVELPLIKAVDVAPTISKLIGRELPNADGQVIEEVYKSPVLSS</sequence>
<dbReference type="EMBL" id="CP042593">
    <property type="protein sequence ID" value="QED48032.1"/>
    <property type="molecule type" value="Genomic_DNA"/>
</dbReference>
<dbReference type="CDD" id="cd16018">
    <property type="entry name" value="Enpp"/>
    <property type="match status" value="1"/>
</dbReference>
<dbReference type="Gene3D" id="3.40.720.10">
    <property type="entry name" value="Alkaline Phosphatase, subunit A"/>
    <property type="match status" value="1"/>
</dbReference>
<dbReference type="InterPro" id="IPR002591">
    <property type="entry name" value="Phosphodiest/P_Trfase"/>
</dbReference>
<keyword evidence="2" id="KW-1185">Reference proteome</keyword>
<evidence type="ECO:0000313" key="2">
    <source>
        <dbReference type="Proteomes" id="UP000321555"/>
    </source>
</evidence>
<dbReference type="PANTHER" id="PTHR10151:SF120">
    <property type="entry name" value="BIS(5'-ADENOSYL)-TRIPHOSPHATASE"/>
    <property type="match status" value="1"/>
</dbReference>
<proteinExistence type="predicted"/>
<dbReference type="GO" id="GO:0016787">
    <property type="term" value="F:hydrolase activity"/>
    <property type="evidence" value="ECO:0007669"/>
    <property type="project" value="UniProtKB-ARBA"/>
</dbReference>
<accession>A0A5B8Z4I9</accession>
<evidence type="ECO:0000313" key="1">
    <source>
        <dbReference type="EMBL" id="QED48032.1"/>
    </source>
</evidence>
<dbReference type="AlphaFoldDB" id="A0A5B8Z4I9"/>
<dbReference type="InterPro" id="IPR017850">
    <property type="entry name" value="Alkaline_phosphatase_core_sf"/>
</dbReference>
<organism evidence="1 2">
    <name type="scientific">Cytobacillus dafuensis</name>
    <name type="common">Bacillus dafuensis</name>
    <dbReference type="NCBI Taxonomy" id="1742359"/>
    <lineage>
        <taxon>Bacteria</taxon>
        <taxon>Bacillati</taxon>
        <taxon>Bacillota</taxon>
        <taxon>Bacilli</taxon>
        <taxon>Bacillales</taxon>
        <taxon>Bacillaceae</taxon>
        <taxon>Cytobacillus</taxon>
    </lineage>
</organism>
<dbReference type="PANTHER" id="PTHR10151">
    <property type="entry name" value="ECTONUCLEOTIDE PYROPHOSPHATASE/PHOSPHODIESTERASE"/>
    <property type="match status" value="1"/>
</dbReference>
<dbReference type="OrthoDB" id="9779418at2"/>
<dbReference type="RefSeq" id="WP_057776881.1">
    <property type="nucleotide sequence ID" value="NZ_CP042593.1"/>
</dbReference>
<dbReference type="STRING" id="1742359.GCA_001439625_02267"/>
<dbReference type="Proteomes" id="UP000321555">
    <property type="component" value="Chromosome"/>
</dbReference>
<reference evidence="2" key="1">
    <citation type="submission" date="2019-08" db="EMBL/GenBank/DDBJ databases">
        <authorList>
            <person name="Zheng X."/>
        </authorList>
    </citation>
    <scope>NUCLEOTIDE SEQUENCE [LARGE SCALE GENOMIC DNA]</scope>
    <source>
        <strain evidence="2">FJAT-25496</strain>
    </source>
</reference>
<protein>
    <submittedName>
        <fullName evidence="1">Alkaline phosphatase family protein</fullName>
    </submittedName>
</protein>
<dbReference type="KEGG" id="bda:FSZ17_12705"/>
<gene>
    <name evidence="1" type="ORF">FSZ17_12705</name>
</gene>